<evidence type="ECO:0000313" key="1">
    <source>
        <dbReference type="EMBL" id="MBB2157298.1"/>
    </source>
</evidence>
<dbReference type="Proteomes" id="UP000550787">
    <property type="component" value="Unassembled WGS sequence"/>
</dbReference>
<proteinExistence type="predicted"/>
<dbReference type="EMBL" id="JABEQG010000028">
    <property type="protein sequence ID" value="MBB2157298.1"/>
    <property type="molecule type" value="Genomic_DNA"/>
</dbReference>
<dbReference type="AlphaFoldDB" id="A0A7W4I6R5"/>
<protein>
    <submittedName>
        <fullName evidence="1">Uncharacterized protein</fullName>
    </submittedName>
</protein>
<accession>A0A7W4I6R5</accession>
<sequence>MAIAVDLTVVMGAKPIGDHISIRIATSVAGGSSSAKTKIVAEKQEDQGIG</sequence>
<organism evidence="1 2">
    <name type="scientific">Gluconacetobacter diazotrophicus</name>
    <name type="common">Acetobacter diazotrophicus</name>
    <dbReference type="NCBI Taxonomy" id="33996"/>
    <lineage>
        <taxon>Bacteria</taxon>
        <taxon>Pseudomonadati</taxon>
        <taxon>Pseudomonadota</taxon>
        <taxon>Alphaproteobacteria</taxon>
        <taxon>Acetobacterales</taxon>
        <taxon>Acetobacteraceae</taxon>
        <taxon>Gluconacetobacter</taxon>
    </lineage>
</organism>
<evidence type="ECO:0000313" key="2">
    <source>
        <dbReference type="Proteomes" id="UP000550787"/>
    </source>
</evidence>
<name>A0A7W4I6R5_GLUDI</name>
<reference evidence="1 2" key="1">
    <citation type="submission" date="2020-04" db="EMBL/GenBank/DDBJ databases">
        <title>Description of novel Gluconacetobacter.</title>
        <authorList>
            <person name="Sombolestani A."/>
        </authorList>
    </citation>
    <scope>NUCLEOTIDE SEQUENCE [LARGE SCALE GENOMIC DNA]</scope>
    <source>
        <strain evidence="1 2">LMG 7603</strain>
    </source>
</reference>
<dbReference type="RefSeq" id="WP_012225596.1">
    <property type="nucleotide sequence ID" value="NZ_JABEQG010000028.1"/>
</dbReference>
<comment type="caution">
    <text evidence="1">The sequence shown here is derived from an EMBL/GenBank/DDBJ whole genome shotgun (WGS) entry which is preliminary data.</text>
</comment>
<gene>
    <name evidence="1" type="ORF">HLH33_13415</name>
</gene>